<dbReference type="InterPro" id="IPR011990">
    <property type="entry name" value="TPR-like_helical_dom_sf"/>
</dbReference>
<dbReference type="GO" id="GO:0016301">
    <property type="term" value="F:kinase activity"/>
    <property type="evidence" value="ECO:0007669"/>
    <property type="project" value="UniProtKB-KW"/>
</dbReference>
<protein>
    <submittedName>
        <fullName evidence="1">Calmodulin-dependent protein kinase</fullName>
    </submittedName>
</protein>
<dbReference type="PANTHER" id="PTHR43628:SF1">
    <property type="entry name" value="CHITIN SYNTHASE REGULATORY FACTOR 2-RELATED"/>
    <property type="match status" value="1"/>
</dbReference>
<dbReference type="SMART" id="SM00671">
    <property type="entry name" value="SEL1"/>
    <property type="match status" value="5"/>
</dbReference>
<reference evidence="1 2" key="1">
    <citation type="journal article" date="2019" name="Environ. Microbiol.">
        <title>At the nexus of three kingdoms: the genome of the mycorrhizal fungus Gigaspora margarita provides insights into plant, endobacterial and fungal interactions.</title>
        <authorList>
            <person name="Venice F."/>
            <person name="Ghignone S."/>
            <person name="Salvioli di Fossalunga A."/>
            <person name="Amselem J."/>
            <person name="Novero M."/>
            <person name="Xianan X."/>
            <person name="Sedzielewska Toro K."/>
            <person name="Morin E."/>
            <person name="Lipzen A."/>
            <person name="Grigoriev I.V."/>
            <person name="Henrissat B."/>
            <person name="Martin F.M."/>
            <person name="Bonfante P."/>
        </authorList>
    </citation>
    <scope>NUCLEOTIDE SEQUENCE [LARGE SCALE GENOMIC DNA]</scope>
    <source>
        <strain evidence="1 2">BEG34</strain>
    </source>
</reference>
<dbReference type="PANTHER" id="PTHR43628">
    <property type="entry name" value="ACTIVATOR OF C KINASE PROTEIN 1-RELATED"/>
    <property type="match status" value="1"/>
</dbReference>
<keyword evidence="1" id="KW-0418">Kinase</keyword>
<dbReference type="Gene3D" id="1.25.40.10">
    <property type="entry name" value="Tetratricopeptide repeat domain"/>
    <property type="match status" value="2"/>
</dbReference>
<proteinExistence type="predicted"/>
<comment type="caution">
    <text evidence="1">The sequence shown here is derived from an EMBL/GenBank/DDBJ whole genome shotgun (WGS) entry which is preliminary data.</text>
</comment>
<organism evidence="1 2">
    <name type="scientific">Gigaspora margarita</name>
    <dbReference type="NCBI Taxonomy" id="4874"/>
    <lineage>
        <taxon>Eukaryota</taxon>
        <taxon>Fungi</taxon>
        <taxon>Fungi incertae sedis</taxon>
        <taxon>Mucoromycota</taxon>
        <taxon>Glomeromycotina</taxon>
        <taxon>Glomeromycetes</taxon>
        <taxon>Diversisporales</taxon>
        <taxon>Gigasporaceae</taxon>
        <taxon>Gigaspora</taxon>
    </lineage>
</organism>
<keyword evidence="1" id="KW-0808">Transferase</keyword>
<keyword evidence="2" id="KW-1185">Reference proteome</keyword>
<gene>
    <name evidence="1" type="ORF">F8M41_015931</name>
</gene>
<evidence type="ECO:0000313" key="2">
    <source>
        <dbReference type="Proteomes" id="UP000439903"/>
    </source>
</evidence>
<dbReference type="AlphaFoldDB" id="A0A8H4AQ05"/>
<name>A0A8H4AQ05_GIGMA</name>
<evidence type="ECO:0000313" key="1">
    <source>
        <dbReference type="EMBL" id="KAF0521143.1"/>
    </source>
</evidence>
<dbReference type="Pfam" id="PF08238">
    <property type="entry name" value="Sel1"/>
    <property type="match status" value="5"/>
</dbReference>
<dbReference type="OrthoDB" id="2384430at2759"/>
<sequence length="275" mass="31415">MLNNLTMDHHENPYNSSCIIQITDSFKQIDLKDKKSLDFFNEIVKELYNLYNEERSKGQDTEQIINELNQFLVKKKQNTDNIIKWCLENQFNLMAQIILAGCYRFGKWIEKDEHKAFIYYQMSADLGSAEGTFCVGICYEDGIGVNKDENMAFIYYQKAANMSHASGINNVGCCYDLGIGIEKDECKAFICYQKSADMGHGGGTYNVGRCYEKGIGVEKDEHKAFVYYQKSAGMGHISGIFIIGHCYLHGIGVKQDEYKAFTYYKKSAEMVLEGR</sequence>
<dbReference type="Proteomes" id="UP000439903">
    <property type="component" value="Unassembled WGS sequence"/>
</dbReference>
<dbReference type="InterPro" id="IPR006597">
    <property type="entry name" value="Sel1-like"/>
</dbReference>
<dbReference type="SUPFAM" id="SSF81901">
    <property type="entry name" value="HCP-like"/>
    <property type="match status" value="1"/>
</dbReference>
<dbReference type="InterPro" id="IPR052945">
    <property type="entry name" value="Mitotic_Regulator"/>
</dbReference>
<dbReference type="EMBL" id="WTPW01000339">
    <property type="protein sequence ID" value="KAF0521143.1"/>
    <property type="molecule type" value="Genomic_DNA"/>
</dbReference>
<accession>A0A8H4AQ05</accession>